<evidence type="ECO:0000313" key="1">
    <source>
        <dbReference type="EMBL" id="CAG5001010.1"/>
    </source>
</evidence>
<accession>A0A8S3X5M1</accession>
<evidence type="ECO:0000313" key="2">
    <source>
        <dbReference type="Proteomes" id="UP000691718"/>
    </source>
</evidence>
<protein>
    <submittedName>
        <fullName evidence="1">(apollo) hypothetical protein</fullName>
    </submittedName>
</protein>
<dbReference type="EMBL" id="CAJQZP010000945">
    <property type="protein sequence ID" value="CAG5001010.1"/>
    <property type="molecule type" value="Genomic_DNA"/>
</dbReference>
<dbReference type="OrthoDB" id="6581217at2759"/>
<sequence length="70" mass="8523">MEVSSDSDVEELLLLYALSRSQRKRVWVHDINQKRKDLGEYHHLCRELASHEDRFFTYFRMSQDLFEDTT</sequence>
<keyword evidence="2" id="KW-1185">Reference proteome</keyword>
<gene>
    <name evidence="1" type="ORF">PAPOLLO_LOCUS13833</name>
</gene>
<name>A0A8S3X5M1_PARAO</name>
<reference evidence="1" key="1">
    <citation type="submission" date="2021-04" db="EMBL/GenBank/DDBJ databases">
        <authorList>
            <person name="Tunstrom K."/>
        </authorList>
    </citation>
    <scope>NUCLEOTIDE SEQUENCE</scope>
</reference>
<comment type="caution">
    <text evidence="1">The sequence shown here is derived from an EMBL/GenBank/DDBJ whole genome shotgun (WGS) entry which is preliminary data.</text>
</comment>
<proteinExistence type="predicted"/>
<organism evidence="1 2">
    <name type="scientific">Parnassius apollo</name>
    <name type="common">Apollo butterfly</name>
    <name type="synonym">Papilio apollo</name>
    <dbReference type="NCBI Taxonomy" id="110799"/>
    <lineage>
        <taxon>Eukaryota</taxon>
        <taxon>Metazoa</taxon>
        <taxon>Ecdysozoa</taxon>
        <taxon>Arthropoda</taxon>
        <taxon>Hexapoda</taxon>
        <taxon>Insecta</taxon>
        <taxon>Pterygota</taxon>
        <taxon>Neoptera</taxon>
        <taxon>Endopterygota</taxon>
        <taxon>Lepidoptera</taxon>
        <taxon>Glossata</taxon>
        <taxon>Ditrysia</taxon>
        <taxon>Papilionoidea</taxon>
        <taxon>Papilionidae</taxon>
        <taxon>Parnassiinae</taxon>
        <taxon>Parnassini</taxon>
        <taxon>Parnassius</taxon>
        <taxon>Parnassius</taxon>
    </lineage>
</organism>
<dbReference type="AlphaFoldDB" id="A0A8S3X5M1"/>
<dbReference type="Proteomes" id="UP000691718">
    <property type="component" value="Unassembled WGS sequence"/>
</dbReference>